<dbReference type="Proteomes" id="UP000634136">
    <property type="component" value="Unassembled WGS sequence"/>
</dbReference>
<proteinExistence type="predicted"/>
<name>A0A834SNW2_9FABA</name>
<evidence type="ECO:0000313" key="1">
    <source>
        <dbReference type="EMBL" id="KAF7807938.1"/>
    </source>
</evidence>
<comment type="caution">
    <text evidence="1">The sequence shown here is derived from an EMBL/GenBank/DDBJ whole genome shotgun (WGS) entry which is preliminary data.</text>
</comment>
<reference evidence="1" key="1">
    <citation type="submission" date="2020-09" db="EMBL/GenBank/DDBJ databases">
        <title>Genome-Enabled Discovery of Anthraquinone Biosynthesis in Senna tora.</title>
        <authorList>
            <person name="Kang S.-H."/>
            <person name="Pandey R.P."/>
            <person name="Lee C.-M."/>
            <person name="Sim J.-S."/>
            <person name="Jeong J.-T."/>
            <person name="Choi B.-S."/>
            <person name="Jung M."/>
            <person name="Ginzburg D."/>
            <person name="Zhao K."/>
            <person name="Won S.Y."/>
            <person name="Oh T.-J."/>
            <person name="Yu Y."/>
            <person name="Kim N.-H."/>
            <person name="Lee O.R."/>
            <person name="Lee T.-H."/>
            <person name="Bashyal P."/>
            <person name="Kim T.-S."/>
            <person name="Lee W.-H."/>
            <person name="Kawkins C."/>
            <person name="Kim C.-K."/>
            <person name="Kim J.S."/>
            <person name="Ahn B.O."/>
            <person name="Rhee S.Y."/>
            <person name="Sohng J.K."/>
        </authorList>
    </citation>
    <scope>NUCLEOTIDE SEQUENCE</scope>
    <source>
        <tissue evidence="1">Leaf</tissue>
    </source>
</reference>
<protein>
    <submittedName>
        <fullName evidence="1">Uncharacterized protein</fullName>
    </submittedName>
</protein>
<keyword evidence="2" id="KW-1185">Reference proteome</keyword>
<accession>A0A834SNW2</accession>
<gene>
    <name evidence="1" type="ORF">G2W53_040099</name>
</gene>
<dbReference type="EMBL" id="JAAIUW010000012">
    <property type="protein sequence ID" value="KAF7807938.1"/>
    <property type="molecule type" value="Genomic_DNA"/>
</dbReference>
<evidence type="ECO:0000313" key="2">
    <source>
        <dbReference type="Proteomes" id="UP000634136"/>
    </source>
</evidence>
<organism evidence="1 2">
    <name type="scientific">Senna tora</name>
    <dbReference type="NCBI Taxonomy" id="362788"/>
    <lineage>
        <taxon>Eukaryota</taxon>
        <taxon>Viridiplantae</taxon>
        <taxon>Streptophyta</taxon>
        <taxon>Embryophyta</taxon>
        <taxon>Tracheophyta</taxon>
        <taxon>Spermatophyta</taxon>
        <taxon>Magnoliopsida</taxon>
        <taxon>eudicotyledons</taxon>
        <taxon>Gunneridae</taxon>
        <taxon>Pentapetalae</taxon>
        <taxon>rosids</taxon>
        <taxon>fabids</taxon>
        <taxon>Fabales</taxon>
        <taxon>Fabaceae</taxon>
        <taxon>Caesalpinioideae</taxon>
        <taxon>Cassia clade</taxon>
        <taxon>Senna</taxon>
    </lineage>
</organism>
<dbReference type="AlphaFoldDB" id="A0A834SNW2"/>
<sequence length="62" mass="6951">MAASTSSGSRLQPMDPSIELVLLKITEDKVQTKTIFDCLVDENGVIEKKIKVLEAESFRRKI</sequence>